<keyword evidence="1" id="KW-0812">Transmembrane</keyword>
<keyword evidence="1" id="KW-0472">Membrane</keyword>
<feature type="transmembrane region" description="Helical" evidence="1">
    <location>
        <begin position="99"/>
        <end position="118"/>
    </location>
</feature>
<dbReference type="AlphaFoldDB" id="A0A6N2W0N5"/>
<protein>
    <submittedName>
        <fullName evidence="2">Acid-resistance membrane protein</fullName>
    </submittedName>
</protein>
<sequence>MKTLFDELQYEVKNWWMSLLLGILYVVVAISLMFAPFSGYAILSILFSISMLFSGLLEISFAVSNRKNVSSWGWYLAGGIIDMVLGFYLIAYPLLSMEVIPFIIAFWLMFRGFSSIGYAMDLKRYGTRDWGWYIAFGILAVICSLLILWQPAIGAMYAVYMISFAFLIIGFFRIMLSFELKNLHKRGRSMKDKNEEKEIPKEIPVE</sequence>
<dbReference type="RefSeq" id="WP_138292446.1">
    <property type="nucleotide sequence ID" value="NZ_BAABZC010000002.1"/>
</dbReference>
<proteinExistence type="predicted"/>
<name>A0A6N2W0N5_9BACE</name>
<dbReference type="Pfam" id="PF03729">
    <property type="entry name" value="DUF308"/>
    <property type="match status" value="1"/>
</dbReference>
<dbReference type="EMBL" id="CACRSU010000033">
    <property type="protein sequence ID" value="VYT35790.1"/>
    <property type="molecule type" value="Genomic_DNA"/>
</dbReference>
<feature type="transmembrane region" description="Helical" evidence="1">
    <location>
        <begin position="40"/>
        <end position="61"/>
    </location>
</feature>
<dbReference type="InterPro" id="IPR052712">
    <property type="entry name" value="Acid_resist_chaperone_HdeD"/>
</dbReference>
<evidence type="ECO:0000313" key="2">
    <source>
        <dbReference type="EMBL" id="VYT35790.1"/>
    </source>
</evidence>
<gene>
    <name evidence="2" type="ORF">BILFYP9_03017</name>
</gene>
<dbReference type="PANTHER" id="PTHR34989:SF1">
    <property type="entry name" value="PROTEIN HDED"/>
    <property type="match status" value="1"/>
</dbReference>
<reference evidence="2" key="1">
    <citation type="submission" date="2019-11" db="EMBL/GenBank/DDBJ databases">
        <authorList>
            <person name="Feng L."/>
        </authorList>
    </citation>
    <scope>NUCLEOTIDE SEQUENCE</scope>
    <source>
        <strain evidence="2">BintestinalisLFYP9</strain>
    </source>
</reference>
<keyword evidence="1" id="KW-1133">Transmembrane helix</keyword>
<dbReference type="InterPro" id="IPR005325">
    <property type="entry name" value="DUF308_memb"/>
</dbReference>
<accession>A0A6N2W0N5</accession>
<dbReference type="GO" id="GO:0005886">
    <property type="term" value="C:plasma membrane"/>
    <property type="evidence" value="ECO:0007669"/>
    <property type="project" value="TreeGrafter"/>
</dbReference>
<dbReference type="PANTHER" id="PTHR34989">
    <property type="entry name" value="PROTEIN HDED"/>
    <property type="match status" value="1"/>
</dbReference>
<organism evidence="2">
    <name type="scientific">Bacteroides intestinalis</name>
    <dbReference type="NCBI Taxonomy" id="329854"/>
    <lineage>
        <taxon>Bacteria</taxon>
        <taxon>Pseudomonadati</taxon>
        <taxon>Bacteroidota</taxon>
        <taxon>Bacteroidia</taxon>
        <taxon>Bacteroidales</taxon>
        <taxon>Bacteroidaceae</taxon>
        <taxon>Bacteroides</taxon>
    </lineage>
</organism>
<evidence type="ECO:0000256" key="1">
    <source>
        <dbReference type="SAM" id="Phobius"/>
    </source>
</evidence>
<feature type="transmembrane region" description="Helical" evidence="1">
    <location>
        <begin position="130"/>
        <end position="149"/>
    </location>
</feature>
<feature type="transmembrane region" description="Helical" evidence="1">
    <location>
        <begin position="12"/>
        <end position="34"/>
    </location>
</feature>
<feature type="transmembrane region" description="Helical" evidence="1">
    <location>
        <begin position="73"/>
        <end position="93"/>
    </location>
</feature>
<feature type="transmembrane region" description="Helical" evidence="1">
    <location>
        <begin position="155"/>
        <end position="176"/>
    </location>
</feature>